<dbReference type="GO" id="GO:0008270">
    <property type="term" value="F:zinc ion binding"/>
    <property type="evidence" value="ECO:0007669"/>
    <property type="project" value="InterPro"/>
</dbReference>
<feature type="compositionally biased region" description="Basic residues" evidence="1">
    <location>
        <begin position="33"/>
        <end position="48"/>
    </location>
</feature>
<feature type="non-terminal residue" evidence="2">
    <location>
        <position position="1"/>
    </location>
</feature>
<name>A0A392TNG0_9FABA</name>
<evidence type="ECO:0000313" key="3">
    <source>
        <dbReference type="Proteomes" id="UP000265520"/>
    </source>
</evidence>
<reference evidence="2 3" key="1">
    <citation type="journal article" date="2018" name="Front. Plant Sci.">
        <title>Red Clover (Trifolium pratense) and Zigzag Clover (T. medium) - A Picture of Genomic Similarities and Differences.</title>
        <authorList>
            <person name="Dluhosova J."/>
            <person name="Istvanek J."/>
            <person name="Nedelnik J."/>
            <person name="Repkova J."/>
        </authorList>
    </citation>
    <scope>NUCLEOTIDE SEQUENCE [LARGE SCALE GENOMIC DNA]</scope>
    <source>
        <strain evidence="3">cv. 10/8</strain>
        <tissue evidence="2">Leaf</tissue>
    </source>
</reference>
<dbReference type="SUPFAM" id="SSF57756">
    <property type="entry name" value="Retrovirus zinc finger-like domains"/>
    <property type="match status" value="1"/>
</dbReference>
<dbReference type="GO" id="GO:0003676">
    <property type="term" value="F:nucleic acid binding"/>
    <property type="evidence" value="ECO:0007669"/>
    <property type="project" value="InterPro"/>
</dbReference>
<evidence type="ECO:0000256" key="1">
    <source>
        <dbReference type="SAM" id="MobiDB-lite"/>
    </source>
</evidence>
<accession>A0A392TNG0</accession>
<feature type="non-terminal residue" evidence="2">
    <location>
        <position position="87"/>
    </location>
</feature>
<dbReference type="InterPro" id="IPR036875">
    <property type="entry name" value="Znf_CCHC_sf"/>
</dbReference>
<proteinExistence type="predicted"/>
<sequence length="87" mass="9168">PPPSPSTPEEGSSSTAKPDPPPSVEPDYNSFRGGHRGGRSGRGGRGRGGRNSGLQCQVCSKSGHSALDCWYRFDQQYQPQNGAHNGA</sequence>
<dbReference type="Proteomes" id="UP000265520">
    <property type="component" value="Unassembled WGS sequence"/>
</dbReference>
<evidence type="ECO:0000313" key="2">
    <source>
        <dbReference type="EMBL" id="MCI62174.1"/>
    </source>
</evidence>
<feature type="region of interest" description="Disordered" evidence="1">
    <location>
        <begin position="1"/>
        <end position="55"/>
    </location>
</feature>
<keyword evidence="3" id="KW-1185">Reference proteome</keyword>
<organism evidence="2 3">
    <name type="scientific">Trifolium medium</name>
    <dbReference type="NCBI Taxonomy" id="97028"/>
    <lineage>
        <taxon>Eukaryota</taxon>
        <taxon>Viridiplantae</taxon>
        <taxon>Streptophyta</taxon>
        <taxon>Embryophyta</taxon>
        <taxon>Tracheophyta</taxon>
        <taxon>Spermatophyta</taxon>
        <taxon>Magnoliopsida</taxon>
        <taxon>eudicotyledons</taxon>
        <taxon>Gunneridae</taxon>
        <taxon>Pentapetalae</taxon>
        <taxon>rosids</taxon>
        <taxon>fabids</taxon>
        <taxon>Fabales</taxon>
        <taxon>Fabaceae</taxon>
        <taxon>Papilionoideae</taxon>
        <taxon>50 kb inversion clade</taxon>
        <taxon>NPAAA clade</taxon>
        <taxon>Hologalegina</taxon>
        <taxon>IRL clade</taxon>
        <taxon>Trifolieae</taxon>
        <taxon>Trifolium</taxon>
    </lineage>
</organism>
<comment type="caution">
    <text evidence="2">The sequence shown here is derived from an EMBL/GenBank/DDBJ whole genome shotgun (WGS) entry which is preliminary data.</text>
</comment>
<dbReference type="EMBL" id="LXQA010614291">
    <property type="protein sequence ID" value="MCI62174.1"/>
    <property type="molecule type" value="Genomic_DNA"/>
</dbReference>
<dbReference type="AlphaFoldDB" id="A0A392TNG0"/>
<protein>
    <submittedName>
        <fullName evidence="2">Retrotransposon protein</fullName>
    </submittedName>
</protein>